<dbReference type="WBParaSite" id="sdigi.contig705.g9547.t1">
    <property type="protein sequence ID" value="sdigi.contig705.g9547.t1"/>
    <property type="gene ID" value="sdigi.contig705.g9547"/>
</dbReference>
<proteinExistence type="predicted"/>
<accession>A0A915Q0Z1</accession>
<dbReference type="AlphaFoldDB" id="A0A915Q0Z1"/>
<reference evidence="3" key="1">
    <citation type="submission" date="2022-11" db="UniProtKB">
        <authorList>
            <consortium name="WormBaseParasite"/>
        </authorList>
    </citation>
    <scope>IDENTIFICATION</scope>
</reference>
<name>A0A915Q0Z1_9BILA</name>
<feature type="transmembrane region" description="Helical" evidence="1">
    <location>
        <begin position="34"/>
        <end position="55"/>
    </location>
</feature>
<evidence type="ECO:0000313" key="3">
    <source>
        <dbReference type="WBParaSite" id="sdigi.contig705.g9547.t1"/>
    </source>
</evidence>
<keyword evidence="1" id="KW-0472">Membrane</keyword>
<protein>
    <submittedName>
        <fullName evidence="3">Uncharacterized protein</fullName>
    </submittedName>
</protein>
<keyword evidence="1" id="KW-0812">Transmembrane</keyword>
<organism evidence="2 3">
    <name type="scientific">Setaria digitata</name>
    <dbReference type="NCBI Taxonomy" id="48799"/>
    <lineage>
        <taxon>Eukaryota</taxon>
        <taxon>Metazoa</taxon>
        <taxon>Ecdysozoa</taxon>
        <taxon>Nematoda</taxon>
        <taxon>Chromadorea</taxon>
        <taxon>Rhabditida</taxon>
        <taxon>Spirurina</taxon>
        <taxon>Spiruromorpha</taxon>
        <taxon>Filarioidea</taxon>
        <taxon>Setariidae</taxon>
        <taxon>Setaria</taxon>
    </lineage>
</organism>
<keyword evidence="2" id="KW-1185">Reference proteome</keyword>
<dbReference type="Proteomes" id="UP000887581">
    <property type="component" value="Unplaced"/>
</dbReference>
<sequence>MGKVPHTVACNTGRTRTHLAVRYMFRVKPCYSCFALECFICILTSISIVYAYIFIGPKVAKLGILIKENSILNEQKNSLSYIDCEYKKPLEFSTVSCGEDEDQYAFISRLRESVTQNDRCVDRVDVAPSINISEHWGQVLRVKDFMIKCPTCATISYFGWRVKSNVEDGESESKRCAREIQTYSRGWPQHARFCDEEEMHAVEDFCRLHELLRAKLGVTMEKVTDLDISDTDISTLVGEPAQNQDNLS</sequence>
<evidence type="ECO:0000256" key="1">
    <source>
        <dbReference type="SAM" id="Phobius"/>
    </source>
</evidence>
<evidence type="ECO:0000313" key="2">
    <source>
        <dbReference type="Proteomes" id="UP000887581"/>
    </source>
</evidence>
<keyword evidence="1" id="KW-1133">Transmembrane helix</keyword>